<evidence type="ECO:0000256" key="1">
    <source>
        <dbReference type="SAM" id="MobiDB-lite"/>
    </source>
</evidence>
<dbReference type="eggNOG" id="ENOG5031885">
    <property type="taxonomic scope" value="Bacteria"/>
</dbReference>
<dbReference type="STRING" id="883.DvMF_1362"/>
<dbReference type="EMBL" id="CP001197">
    <property type="protein sequence ID" value="ACL08311.1"/>
    <property type="molecule type" value="Genomic_DNA"/>
</dbReference>
<gene>
    <name evidence="3" type="ordered locus">DvMF_1362</name>
</gene>
<reference evidence="3" key="1">
    <citation type="submission" date="2008-10" db="EMBL/GenBank/DDBJ databases">
        <title>Complete sequence of Desulfovibrio vulgaris str. 'Miyazaki F'.</title>
        <authorList>
            <person name="Lucas S."/>
            <person name="Copeland A."/>
            <person name="Lapidus A."/>
            <person name="Glavina del Rio T."/>
            <person name="Dalin E."/>
            <person name="Tice H."/>
            <person name="Bruce D."/>
            <person name="Goodwin L."/>
            <person name="Pitluck S."/>
            <person name="Sims D."/>
            <person name="Brettin T."/>
            <person name="Detter J.C."/>
            <person name="Han C."/>
            <person name="Larimer F."/>
            <person name="Land M."/>
            <person name="Hauser L."/>
            <person name="Kyrpides N."/>
            <person name="Mikhailova N."/>
            <person name="Hazen T.C."/>
            <person name="Richardson P."/>
        </authorList>
    </citation>
    <scope>NUCLEOTIDE SEQUENCE</scope>
    <source>
        <strain evidence="3">Miyazaki F</strain>
    </source>
</reference>
<sequence length="131" mass="13336">MQQQLGHTFIGRLAAFGVSVAVLWALFFVVGPRVVAHLPALQHYGEVQDIYGIRSGQLYYTDVEMSQQAEINSRSTWRFTPTGPTGTTGPTGAAKAGRGGGQGAGNPVGKPVAAGPATGVPGATGVTGAAN</sequence>
<keyword evidence="2" id="KW-1133">Transmembrane helix</keyword>
<feature type="compositionally biased region" description="Low complexity" evidence="1">
    <location>
        <begin position="107"/>
        <end position="131"/>
    </location>
</feature>
<feature type="region of interest" description="Disordered" evidence="1">
    <location>
        <begin position="71"/>
        <end position="131"/>
    </location>
</feature>
<evidence type="ECO:0000313" key="3">
    <source>
        <dbReference type="EMBL" id="ACL08311.1"/>
    </source>
</evidence>
<feature type="compositionally biased region" description="Gly residues" evidence="1">
    <location>
        <begin position="97"/>
        <end position="106"/>
    </location>
</feature>
<dbReference type="HOGENOM" id="CLU_1924221_0_0_7"/>
<dbReference type="AlphaFoldDB" id="B8DRM4"/>
<keyword evidence="2" id="KW-0472">Membrane</keyword>
<protein>
    <submittedName>
        <fullName evidence="3">Uncharacterized protein</fullName>
    </submittedName>
</protein>
<name>B8DRM4_NITV9</name>
<evidence type="ECO:0000256" key="2">
    <source>
        <dbReference type="SAM" id="Phobius"/>
    </source>
</evidence>
<accession>B8DRM4</accession>
<keyword evidence="2" id="KW-0812">Transmembrane</keyword>
<feature type="transmembrane region" description="Helical" evidence="2">
    <location>
        <begin position="9"/>
        <end position="30"/>
    </location>
</feature>
<dbReference type="KEGG" id="dvm:DvMF_1362"/>
<organism evidence="3">
    <name type="scientific">Nitratidesulfovibrio vulgaris (strain DSM 19637 / Miyazaki F)</name>
    <name type="common">Desulfovibrio vulgaris</name>
    <dbReference type="NCBI Taxonomy" id="883"/>
    <lineage>
        <taxon>Bacteria</taxon>
        <taxon>Pseudomonadati</taxon>
        <taxon>Thermodesulfobacteriota</taxon>
        <taxon>Desulfovibrionia</taxon>
        <taxon>Desulfovibrionales</taxon>
        <taxon>Desulfovibrionaceae</taxon>
        <taxon>Nitratidesulfovibrio</taxon>
    </lineage>
</organism>
<proteinExistence type="predicted"/>
<feature type="compositionally biased region" description="Low complexity" evidence="1">
    <location>
        <begin position="80"/>
        <end position="96"/>
    </location>
</feature>
<dbReference type="OrthoDB" id="5460374at2"/>